<protein>
    <submittedName>
        <fullName evidence="1">Uncharacterized protein</fullName>
    </submittedName>
</protein>
<dbReference type="Proteomes" id="UP001575652">
    <property type="component" value="Unassembled WGS sequence"/>
</dbReference>
<proteinExistence type="predicted"/>
<reference evidence="1 2" key="1">
    <citation type="submission" date="2024-09" db="EMBL/GenBank/DDBJ databases">
        <authorList>
            <person name="Salinas-Garcia M.A."/>
            <person name="Prieme A."/>
        </authorList>
    </citation>
    <scope>NUCLEOTIDE SEQUENCE [LARGE SCALE GENOMIC DNA]</scope>
    <source>
        <strain evidence="1 2">DSM 21081</strain>
    </source>
</reference>
<evidence type="ECO:0000313" key="2">
    <source>
        <dbReference type="Proteomes" id="UP001575652"/>
    </source>
</evidence>
<dbReference type="RefSeq" id="WP_373972854.1">
    <property type="nucleotide sequence ID" value="NZ_JBHDLJ010000013.1"/>
</dbReference>
<dbReference type="EMBL" id="JBHDLJ010000013">
    <property type="protein sequence ID" value="MFB0835677.1"/>
    <property type="molecule type" value="Genomic_DNA"/>
</dbReference>
<gene>
    <name evidence="1" type="ORF">ACETWP_13885</name>
</gene>
<accession>A0ABV4UPV8</accession>
<sequence>MEPTELSPEEQSFWVAHSGVDTDPALVSAALTHQAALAVAFVAEALDPVQAGERLGLDPADVLARQDELGLAAVDTDLGRLYPAWQFTATGLLPHLAEAYRVIPEGLHPRSVAGFFTTPQPELVSEPAGKPTTPRVWLEAGHSPAPVLRLAAHLGESI</sequence>
<name>A0ABV4UPV8_9MICC</name>
<keyword evidence="2" id="KW-1185">Reference proteome</keyword>
<organism evidence="1 2">
    <name type="scientific">Arthrobacter halodurans</name>
    <dbReference type="NCBI Taxonomy" id="516699"/>
    <lineage>
        <taxon>Bacteria</taxon>
        <taxon>Bacillati</taxon>
        <taxon>Actinomycetota</taxon>
        <taxon>Actinomycetes</taxon>
        <taxon>Micrococcales</taxon>
        <taxon>Micrococcaceae</taxon>
        <taxon>Arthrobacter</taxon>
    </lineage>
</organism>
<comment type="caution">
    <text evidence="1">The sequence shown here is derived from an EMBL/GenBank/DDBJ whole genome shotgun (WGS) entry which is preliminary data.</text>
</comment>
<evidence type="ECO:0000313" key="1">
    <source>
        <dbReference type="EMBL" id="MFB0835677.1"/>
    </source>
</evidence>